<evidence type="ECO:0000259" key="1">
    <source>
        <dbReference type="Pfam" id="PF01617"/>
    </source>
</evidence>
<name>A0A0F3Q1T2_ANAPH</name>
<dbReference type="InterPro" id="IPR011250">
    <property type="entry name" value="OMP/PagP_B-barrel"/>
</dbReference>
<gene>
    <name evidence="2" type="ORF">APHCRT_0783</name>
</gene>
<protein>
    <submittedName>
        <fullName evidence="2">Surface antigen family protein</fullName>
    </submittedName>
</protein>
<dbReference type="Pfam" id="PF01617">
    <property type="entry name" value="Surface_Ag_2"/>
    <property type="match status" value="1"/>
</dbReference>
<accession>A0A0F3Q1T2</accession>
<dbReference type="SUPFAM" id="SSF56925">
    <property type="entry name" value="OMPA-like"/>
    <property type="match status" value="1"/>
</dbReference>
<proteinExistence type="predicted"/>
<evidence type="ECO:0000313" key="2">
    <source>
        <dbReference type="EMBL" id="KJV86106.1"/>
    </source>
</evidence>
<organism evidence="2 3">
    <name type="scientific">Anaplasma phagocytophilum str. CRT53-1</name>
    <dbReference type="NCBI Taxonomy" id="1359157"/>
    <lineage>
        <taxon>Bacteria</taxon>
        <taxon>Pseudomonadati</taxon>
        <taxon>Pseudomonadota</taxon>
        <taxon>Alphaproteobacteria</taxon>
        <taxon>Rickettsiales</taxon>
        <taxon>Anaplasmataceae</taxon>
        <taxon>Anaplasma</taxon>
        <taxon>phagocytophilum group</taxon>
    </lineage>
</organism>
<dbReference type="Gene3D" id="2.40.160.20">
    <property type="match status" value="1"/>
</dbReference>
<evidence type="ECO:0000313" key="3">
    <source>
        <dbReference type="Proteomes" id="UP000033722"/>
    </source>
</evidence>
<reference evidence="2 3" key="1">
    <citation type="submission" date="2015-01" db="EMBL/GenBank/DDBJ databases">
        <title>Genome Sequencing of Rickettsiales.</title>
        <authorList>
            <person name="Daugherty S.C."/>
            <person name="Su Q."/>
            <person name="Abolude K."/>
            <person name="Beier-Sexton M."/>
            <person name="Carlyon J.A."/>
            <person name="Carter R."/>
            <person name="Day N.P."/>
            <person name="Dumler S.J."/>
            <person name="Dyachenko V."/>
            <person name="Godinez A."/>
            <person name="Kurtti T.J."/>
            <person name="Lichay M."/>
            <person name="Mullins K.E."/>
            <person name="Ott S."/>
            <person name="Pappas-Brown V."/>
            <person name="Paris D.H."/>
            <person name="Patel P."/>
            <person name="Richards A.L."/>
            <person name="Sadzewicz L."/>
            <person name="Sears K."/>
            <person name="Seidman D."/>
            <person name="Sengamalay N."/>
            <person name="Stenos J."/>
            <person name="Tallon L.J."/>
            <person name="Vincent G."/>
            <person name="Fraser C.M."/>
            <person name="Munderloh U."/>
            <person name="Dunning-Hotopp J.C."/>
        </authorList>
    </citation>
    <scope>NUCLEOTIDE SEQUENCE [LARGE SCALE GENOMIC DNA]</scope>
    <source>
        <strain evidence="2 3">CRT53-1</strain>
    </source>
</reference>
<feature type="domain" description="Msp4/OMP-like" evidence="1">
    <location>
        <begin position="61"/>
        <end position="450"/>
    </location>
</feature>
<sequence length="450" mass="48809">MVDLGGGRASALVLGVEHMRVRSYSNLFLAGVMASIVGVIASNTAKADQDYGASLDVRRSSHFYIGLDYSPASSKIRDFKIRESTGETAAVYPYFHDGKRHTIEYNKFDWETPNPRIGFEDNTLLAIGSSIGYAFSRARVEVEIGYESFKVKGRNKSGKKEKEGNAVYLLAKELAYSVASNQQDRLAVALSKVEGKDIVNFANALEKTSPAIGEKVCRTRSGKDENNYARYTDKTSWFKISDNNTALCGDIGGTSGHNSPKAHIFKDFASKTLGDGSKNWPTSSGTKSTENDNANAVAADLVKNLTMEEKGIVAGLFSKTIEGGEVAKIKAISTTSVMLNVCYDFYGKESSIAPYACAGIGSNFVGIVDSHIVPKLSYKLKAGMGCQISPEISIFAGGFYHRVLGDGRYTDLPMKRLFYDESPKGRTKNTAVANFSMSYAGGEFGVRLAF</sequence>
<comment type="caution">
    <text evidence="2">The sequence shown here is derived from an EMBL/GenBank/DDBJ whole genome shotgun (WGS) entry which is preliminary data.</text>
</comment>
<dbReference type="AlphaFoldDB" id="A0A0F3Q1T2"/>
<dbReference type="InterPro" id="IPR002566">
    <property type="entry name" value="Msp4_OMP-like"/>
</dbReference>
<dbReference type="PATRIC" id="fig|1359157.3.peg.487"/>
<dbReference type="RefSeq" id="WP_021799601.1">
    <property type="nucleotide sequence ID" value="NZ_LAOD01000016.1"/>
</dbReference>
<dbReference type="EMBL" id="LAOD01000016">
    <property type="protein sequence ID" value="KJV86106.1"/>
    <property type="molecule type" value="Genomic_DNA"/>
</dbReference>
<dbReference type="FunFam" id="2.40.160.20:FF:000014">
    <property type="entry name" value="Outer membrane protein, MSP2 family"/>
    <property type="match status" value="1"/>
</dbReference>
<dbReference type="Proteomes" id="UP000033722">
    <property type="component" value="Unassembled WGS sequence"/>
</dbReference>